<feature type="transmembrane region" description="Helical" evidence="1">
    <location>
        <begin position="54"/>
        <end position="78"/>
    </location>
</feature>
<keyword evidence="1" id="KW-0472">Membrane</keyword>
<accession>A0A1M5PZ89</accession>
<keyword evidence="3" id="KW-1185">Reference proteome</keyword>
<proteinExistence type="predicted"/>
<reference evidence="3" key="1">
    <citation type="submission" date="2016-11" db="EMBL/GenBank/DDBJ databases">
        <authorList>
            <person name="Varghese N."/>
            <person name="Submissions S."/>
        </authorList>
    </citation>
    <scope>NUCLEOTIDE SEQUENCE [LARGE SCALE GENOMIC DNA]</scope>
    <source>
        <strain evidence="3">DSM 19978</strain>
    </source>
</reference>
<evidence type="ECO:0000256" key="1">
    <source>
        <dbReference type="SAM" id="Phobius"/>
    </source>
</evidence>
<evidence type="ECO:0000313" key="2">
    <source>
        <dbReference type="EMBL" id="SHH07098.1"/>
    </source>
</evidence>
<dbReference type="EMBL" id="FQWB01000015">
    <property type="protein sequence ID" value="SHH07098.1"/>
    <property type="molecule type" value="Genomic_DNA"/>
</dbReference>
<keyword evidence="1" id="KW-1133">Transmembrane helix</keyword>
<evidence type="ECO:0000313" key="3">
    <source>
        <dbReference type="Proteomes" id="UP000184516"/>
    </source>
</evidence>
<dbReference type="AlphaFoldDB" id="A0A1M5PZ89"/>
<protein>
    <submittedName>
        <fullName evidence="2">Uncharacterized protein</fullName>
    </submittedName>
</protein>
<dbReference type="STRING" id="468056.SAMN05443549_11511"/>
<dbReference type="RefSeq" id="WP_073372058.1">
    <property type="nucleotide sequence ID" value="NZ_FQWB01000015.1"/>
</dbReference>
<keyword evidence="1" id="KW-0812">Transmembrane</keyword>
<feature type="transmembrane region" description="Helical" evidence="1">
    <location>
        <begin position="113"/>
        <end position="129"/>
    </location>
</feature>
<organism evidence="2 3">
    <name type="scientific">Flavobacterium fluvii</name>
    <dbReference type="NCBI Taxonomy" id="468056"/>
    <lineage>
        <taxon>Bacteria</taxon>
        <taxon>Pseudomonadati</taxon>
        <taxon>Bacteroidota</taxon>
        <taxon>Flavobacteriia</taxon>
        <taxon>Flavobacteriales</taxon>
        <taxon>Flavobacteriaceae</taxon>
        <taxon>Flavobacterium</taxon>
    </lineage>
</organism>
<feature type="transmembrane region" description="Helical" evidence="1">
    <location>
        <begin position="20"/>
        <end position="42"/>
    </location>
</feature>
<name>A0A1M5PZ89_9FLAO</name>
<dbReference type="Proteomes" id="UP000184516">
    <property type="component" value="Unassembled WGS sequence"/>
</dbReference>
<gene>
    <name evidence="2" type="ORF">SAMN05443549_11511</name>
</gene>
<dbReference type="OrthoDB" id="1448671at2"/>
<sequence length="139" mass="15669">MEFLNTIRFLPNFTQINGGIFLLLLAIFLLYSFSIYCGYLLIKKRNIKGLNLSVYNQLIQIIGFGVLGYAFHFTAGIYGGIKLNLTNDTIATFMFGHSMARIDINNLNGLTEISINFIAIILLNVIFHLKNKVEKIAEA</sequence>